<dbReference type="Proteomes" id="UP001370758">
    <property type="component" value="Unassembled WGS sequence"/>
</dbReference>
<evidence type="ECO:0000313" key="3">
    <source>
        <dbReference type="Proteomes" id="UP001370758"/>
    </source>
</evidence>
<keyword evidence="3" id="KW-1185">Reference proteome</keyword>
<keyword evidence="1" id="KW-0472">Membrane</keyword>
<feature type="transmembrane region" description="Helical" evidence="1">
    <location>
        <begin position="172"/>
        <end position="191"/>
    </location>
</feature>
<evidence type="ECO:0000256" key="1">
    <source>
        <dbReference type="SAM" id="Phobius"/>
    </source>
</evidence>
<feature type="transmembrane region" description="Helical" evidence="1">
    <location>
        <begin position="55"/>
        <end position="75"/>
    </location>
</feature>
<comment type="caution">
    <text evidence="2">The sequence shown here is derived from an EMBL/GenBank/DDBJ whole genome shotgun (WGS) entry which is preliminary data.</text>
</comment>
<protein>
    <recommendedName>
        <fullName evidence="4">PPPDE domain-containing protein</fullName>
    </recommendedName>
</protein>
<evidence type="ECO:0000313" key="2">
    <source>
        <dbReference type="EMBL" id="KAK6512517.1"/>
    </source>
</evidence>
<name>A0AAV9WSK3_9PEZI</name>
<dbReference type="EMBL" id="JAVHJL010000001">
    <property type="protein sequence ID" value="KAK6512517.1"/>
    <property type="molecule type" value="Genomic_DNA"/>
</dbReference>
<reference evidence="2 3" key="1">
    <citation type="submission" date="2023-08" db="EMBL/GenBank/DDBJ databases">
        <authorList>
            <person name="Palmer J.M."/>
        </authorList>
    </citation>
    <scope>NUCLEOTIDE SEQUENCE [LARGE SCALE GENOMIC DNA]</scope>
    <source>
        <strain evidence="2 3">TWF481</strain>
    </source>
</reference>
<keyword evidence="1" id="KW-1133">Transmembrane helix</keyword>
<gene>
    <name evidence="2" type="ORF">TWF481_001401</name>
</gene>
<accession>A0AAV9WSK3</accession>
<organism evidence="2 3">
    <name type="scientific">Arthrobotrys musiformis</name>
    <dbReference type="NCBI Taxonomy" id="47236"/>
    <lineage>
        <taxon>Eukaryota</taxon>
        <taxon>Fungi</taxon>
        <taxon>Dikarya</taxon>
        <taxon>Ascomycota</taxon>
        <taxon>Pezizomycotina</taxon>
        <taxon>Orbiliomycetes</taxon>
        <taxon>Orbiliales</taxon>
        <taxon>Orbiliaceae</taxon>
        <taxon>Arthrobotrys</taxon>
    </lineage>
</organism>
<dbReference type="AlphaFoldDB" id="A0AAV9WSK3"/>
<keyword evidence="1" id="KW-0812">Transmembrane</keyword>
<proteinExistence type="predicted"/>
<evidence type="ECO:0008006" key="4">
    <source>
        <dbReference type="Google" id="ProtNLM"/>
    </source>
</evidence>
<sequence>MALVSSILPDISETKEYLTARWKGEQIVSFWHVTRPLAGDPAGWLYKFFRMFYEIPITAHMGVLVLLVNGTYHLIERDKGRGRPTTVVNATLAPETSQAIINGKIWDALDSETKIQDGPMIHEAKRFRDEYITTNKYHWLNENCQKFAPLSSRALLEQARSNTNRRVFRWMAVKYGVLSVPLVPCVFYFLWRRRRVDLASRLRMIESRSILAMSMGLRRRS</sequence>